<evidence type="ECO:0000256" key="1">
    <source>
        <dbReference type="ARBA" id="ARBA00022553"/>
    </source>
</evidence>
<dbReference type="Proteomes" id="UP000231658">
    <property type="component" value="Unassembled WGS sequence"/>
</dbReference>
<organism evidence="5 6">
    <name type="scientific">Candidatus Terasakiella magnetica</name>
    <dbReference type="NCBI Taxonomy" id="1867952"/>
    <lineage>
        <taxon>Bacteria</taxon>
        <taxon>Pseudomonadati</taxon>
        <taxon>Pseudomonadota</taxon>
        <taxon>Alphaproteobacteria</taxon>
        <taxon>Rhodospirillales</taxon>
        <taxon>Terasakiellaceae</taxon>
        <taxon>Terasakiella</taxon>
    </lineage>
</organism>
<protein>
    <submittedName>
        <fullName evidence="5">Putative two-component response regulator</fullName>
    </submittedName>
</protein>
<proteinExistence type="predicted"/>
<gene>
    <name evidence="5" type="ORF">MTBPR1_60047</name>
</gene>
<evidence type="ECO:0000256" key="3">
    <source>
        <dbReference type="SAM" id="MobiDB-lite"/>
    </source>
</evidence>
<dbReference type="InterPro" id="IPR001789">
    <property type="entry name" value="Sig_transdc_resp-reg_receiver"/>
</dbReference>
<dbReference type="InterPro" id="IPR011006">
    <property type="entry name" value="CheY-like_superfamily"/>
</dbReference>
<dbReference type="SMART" id="SM00448">
    <property type="entry name" value="REC"/>
    <property type="match status" value="1"/>
</dbReference>
<accession>A0A1C3RJS3</accession>
<dbReference type="STRING" id="1867952.MTBPR1_60047"/>
<evidence type="ECO:0000313" key="5">
    <source>
        <dbReference type="EMBL" id="SCA57534.1"/>
    </source>
</evidence>
<feature type="region of interest" description="Disordered" evidence="3">
    <location>
        <begin position="169"/>
        <end position="194"/>
    </location>
</feature>
<evidence type="ECO:0000313" key="6">
    <source>
        <dbReference type="Proteomes" id="UP000231658"/>
    </source>
</evidence>
<dbReference type="PROSITE" id="PS50110">
    <property type="entry name" value="RESPONSE_REGULATORY"/>
    <property type="match status" value="1"/>
</dbReference>
<keyword evidence="1 2" id="KW-0597">Phosphoprotein</keyword>
<reference evidence="5 6" key="1">
    <citation type="submission" date="2016-07" db="EMBL/GenBank/DDBJ databases">
        <authorList>
            <person name="Lefevre C.T."/>
        </authorList>
    </citation>
    <scope>NUCLEOTIDE SEQUENCE [LARGE SCALE GENOMIC DNA]</scope>
    <source>
        <strain evidence="5">PR1</strain>
    </source>
</reference>
<evidence type="ECO:0000259" key="4">
    <source>
        <dbReference type="PROSITE" id="PS50110"/>
    </source>
</evidence>
<keyword evidence="6" id="KW-1185">Reference proteome</keyword>
<dbReference type="GO" id="GO:0000160">
    <property type="term" value="P:phosphorelay signal transduction system"/>
    <property type="evidence" value="ECO:0007669"/>
    <property type="project" value="InterPro"/>
</dbReference>
<dbReference type="AlphaFoldDB" id="A0A1C3RJS3"/>
<evidence type="ECO:0000256" key="2">
    <source>
        <dbReference type="PROSITE-ProRule" id="PRU00169"/>
    </source>
</evidence>
<name>A0A1C3RJS3_9PROT</name>
<dbReference type="InterPro" id="IPR050595">
    <property type="entry name" value="Bact_response_regulator"/>
</dbReference>
<dbReference type="PANTHER" id="PTHR44591:SF3">
    <property type="entry name" value="RESPONSE REGULATORY DOMAIN-CONTAINING PROTEIN"/>
    <property type="match status" value="1"/>
</dbReference>
<dbReference type="PANTHER" id="PTHR44591">
    <property type="entry name" value="STRESS RESPONSE REGULATOR PROTEIN 1"/>
    <property type="match status" value="1"/>
</dbReference>
<dbReference type="SUPFAM" id="SSF52172">
    <property type="entry name" value="CheY-like"/>
    <property type="match status" value="1"/>
</dbReference>
<dbReference type="Gene3D" id="3.40.50.2300">
    <property type="match status" value="1"/>
</dbReference>
<feature type="domain" description="Response regulatory" evidence="4">
    <location>
        <begin position="33"/>
        <end position="159"/>
    </location>
</feature>
<sequence length="384" mass="43223">MRNLLFLCKKYKIKVIIFWGFITVARYHLDRLSVMLVEDNAFVRDTMANLLRSFEVRKLVTCENGVQAIEFLKTAGGPNNPGGVDLIISDLVMSPANGLLLLRWVRAAKESPNRFMPFMMMSGAADNDYVNAARDMGVTEFLSKPFSVDSVYKRLMELIDYPRQYVTTHNYHGPDRRRRREPPPNNVERREATEEDITIVYSGEKKKAKNDSGVWYFRLPNRLKEKVGGMGMKSGGALPQDLLDQAEAELERSSASFGDWALEYLSQLSNLCTEALLAPGARSDHFHQINLLAHELRGQGGTFGYPLISIFGKMLYECTMEGCKETDASVEVVKAHVDAMRAVLREKIMGDGGTLGRELLQGLQAAVKEKTGQVLKIEEEDQGW</sequence>
<dbReference type="Pfam" id="PF00072">
    <property type="entry name" value="Response_reg"/>
    <property type="match status" value="1"/>
</dbReference>
<feature type="modified residue" description="4-aspartylphosphate" evidence="2">
    <location>
        <position position="90"/>
    </location>
</feature>
<dbReference type="CDD" id="cd00156">
    <property type="entry name" value="REC"/>
    <property type="match status" value="1"/>
</dbReference>
<dbReference type="EMBL" id="FLYE01000045">
    <property type="protein sequence ID" value="SCA57534.1"/>
    <property type="molecule type" value="Genomic_DNA"/>
</dbReference>